<dbReference type="SMART" id="SM00642">
    <property type="entry name" value="Aamy"/>
    <property type="match status" value="1"/>
</dbReference>
<dbReference type="PANTHER" id="PTHR10357">
    <property type="entry name" value="ALPHA-AMYLASE FAMILY MEMBER"/>
    <property type="match status" value="1"/>
</dbReference>
<evidence type="ECO:0000256" key="11">
    <source>
        <dbReference type="ARBA" id="ARBA00023277"/>
    </source>
</evidence>
<dbReference type="FunFam" id="3.20.20.80:FF:000120">
    <property type="entry name" value="Alpha-amylase A"/>
    <property type="match status" value="1"/>
</dbReference>
<evidence type="ECO:0000256" key="4">
    <source>
        <dbReference type="ARBA" id="ARBA00012595"/>
    </source>
</evidence>
<keyword evidence="12 19" id="KW-0326">Glycosidase</keyword>
<dbReference type="Gene3D" id="2.60.40.1180">
    <property type="entry name" value="Golgi alpha-mannosidase II"/>
    <property type="match status" value="1"/>
</dbReference>
<feature type="binding site" evidence="15">
    <location>
        <position position="67"/>
    </location>
    <ligand>
        <name>Ca(2+)</name>
        <dbReference type="ChEBI" id="CHEBI:29108"/>
        <label>1</label>
    </ligand>
</feature>
<evidence type="ECO:0000256" key="9">
    <source>
        <dbReference type="ARBA" id="ARBA00023157"/>
    </source>
</evidence>
<feature type="binding site" evidence="17">
    <location>
        <position position="250"/>
    </location>
    <ligand>
        <name>substrate</name>
    </ligand>
</feature>
<name>A0A1B2U6U3_FLAVE</name>
<evidence type="ECO:0000256" key="16">
    <source>
        <dbReference type="PIRSR" id="PIRSR001024-4"/>
    </source>
</evidence>
<feature type="disulfide bond" evidence="16">
    <location>
        <begin position="102"/>
        <end position="116"/>
    </location>
</feature>
<dbReference type="GO" id="GO:0016052">
    <property type="term" value="P:carbohydrate catabolic process"/>
    <property type="evidence" value="ECO:0007669"/>
    <property type="project" value="InterPro"/>
</dbReference>
<dbReference type="Pfam" id="PF00128">
    <property type="entry name" value="Alpha-amylase"/>
    <property type="match status" value="1"/>
</dbReference>
<keyword evidence="8 15" id="KW-0106">Calcium</keyword>
<dbReference type="SUPFAM" id="SSF51445">
    <property type="entry name" value="(Trans)glycosidases"/>
    <property type="match status" value="1"/>
</dbReference>
<protein>
    <recommendedName>
        <fullName evidence="4">alpha-amylase</fullName>
        <ecNumber evidence="4">3.2.1.1</ecNumber>
    </recommendedName>
</protein>
<evidence type="ECO:0000256" key="8">
    <source>
        <dbReference type="ARBA" id="ARBA00022837"/>
    </source>
</evidence>
<dbReference type="InterPro" id="IPR017853">
    <property type="entry name" value="GH"/>
</dbReference>
<evidence type="ECO:0000256" key="1">
    <source>
        <dbReference type="ARBA" id="ARBA00000548"/>
    </source>
</evidence>
<dbReference type="CDD" id="cd11319">
    <property type="entry name" value="AmyAc_euk_AmyA"/>
    <property type="match status" value="1"/>
</dbReference>
<feature type="binding site" evidence="17">
    <location>
        <position position="68"/>
    </location>
    <ligand>
        <name>substrate</name>
    </ligand>
</feature>
<evidence type="ECO:0000256" key="17">
    <source>
        <dbReference type="PIRSR" id="PIRSR001024-5"/>
    </source>
</evidence>
<organism evidence="19">
    <name type="scientific">Flammulina velutipes</name>
    <name type="common">Agaricus velutipes</name>
    <dbReference type="NCBI Taxonomy" id="38945"/>
    <lineage>
        <taxon>Eukaryota</taxon>
        <taxon>Fungi</taxon>
        <taxon>Dikarya</taxon>
        <taxon>Basidiomycota</taxon>
        <taxon>Agaricomycotina</taxon>
        <taxon>Agaricomycetes</taxon>
        <taxon>Agaricomycetidae</taxon>
        <taxon>Agaricales</taxon>
        <taxon>Marasmiineae</taxon>
        <taxon>Physalacriaceae</taxon>
        <taxon>Flammulina</taxon>
    </lineage>
</organism>
<evidence type="ECO:0000256" key="7">
    <source>
        <dbReference type="ARBA" id="ARBA00022801"/>
    </source>
</evidence>
<evidence type="ECO:0000256" key="13">
    <source>
        <dbReference type="PIRSR" id="PIRSR001024-1"/>
    </source>
</evidence>
<keyword evidence="6" id="KW-0732">Signal</keyword>
<feature type="site" description="Transition state stabilizer" evidence="14">
    <location>
        <position position="250"/>
    </location>
</feature>
<keyword evidence="7 19" id="KW-0378">Hydrolase</keyword>
<keyword evidence="9 16" id="KW-1015">Disulfide bond</keyword>
<feature type="binding site" evidence="17">
    <location>
        <position position="156"/>
    </location>
    <ligand>
        <name>substrate</name>
    </ligand>
</feature>
<dbReference type="InterPro" id="IPR006047">
    <property type="entry name" value="GH13_cat_dom"/>
</dbReference>
<dbReference type="EC" id="3.2.1.1" evidence="4"/>
<dbReference type="SUPFAM" id="SSF51011">
    <property type="entry name" value="Glycosyl hydrolase domain"/>
    <property type="match status" value="1"/>
</dbReference>
<evidence type="ECO:0000259" key="18">
    <source>
        <dbReference type="SMART" id="SM00642"/>
    </source>
</evidence>
<evidence type="ECO:0000256" key="6">
    <source>
        <dbReference type="ARBA" id="ARBA00022729"/>
    </source>
</evidence>
<sequence>MGFDAIWISPIVKNIEGDTAKGEAYHGYWTEDINSLNDHFGSADDLKSLVTALHDRKMYLMLDVVVNHFVANPSSDSTSLPQSFDYSALKPFSDASDYHSECFISNYDNQTEVEGCWLGDTELPLLDVNTENTEIVSAFNDWVAKVVSDYDIDAIRIDTVKHVRKDFWPDFVKASGVFSIGEVLQGDPQYVKDYTEVMDNVLDYPSWYPLIRAFTNTSGSLSELASTYTTTQSAFKNGLFTAGSFLENHDQARFQSHTTDSGLVANAVAWPFVNDGIPILYYGQEQGYQGGEDPENREALWFSGYEQDKPLYMQVKALNAARKLAISKNSDFTSTASKFIDQPSDNVLALSKPPLLTLLTNAGSSGSAEWTIPSSAGLFTGGETVVDLMTCKTFTVDSSGELKASANNGQPRVIIPTSQLDGSGCQTPDSASVDGAFGVRTSVGVMMSAVVGLTFLVL</sequence>
<evidence type="ECO:0000256" key="14">
    <source>
        <dbReference type="PIRSR" id="PIRSR001024-2"/>
    </source>
</evidence>
<feature type="active site" description="Proton donor" evidence="13">
    <location>
        <position position="182"/>
    </location>
</feature>
<feature type="domain" description="Glycosyl hydrolase family 13 catalytic" evidence="18">
    <location>
        <begin position="1"/>
        <end position="322"/>
    </location>
</feature>
<dbReference type="Gene3D" id="3.20.20.80">
    <property type="entry name" value="Glycosidases"/>
    <property type="match status" value="1"/>
</dbReference>
<feature type="active site" description="Nucleophile" evidence="13">
    <location>
        <position position="158"/>
    </location>
</feature>
<keyword evidence="11" id="KW-0119">Carbohydrate metabolism</keyword>
<evidence type="ECO:0000256" key="3">
    <source>
        <dbReference type="ARBA" id="ARBA00008061"/>
    </source>
</evidence>
<feature type="binding site" evidence="15">
    <location>
        <position position="162"/>
    </location>
    <ligand>
        <name>Ca(2+)</name>
        <dbReference type="ChEBI" id="CHEBI:29108"/>
        <label>1</label>
    </ligand>
</feature>
<dbReference type="GO" id="GO:0004556">
    <property type="term" value="F:alpha-amylase activity"/>
    <property type="evidence" value="ECO:0007669"/>
    <property type="project" value="UniProtKB-EC"/>
</dbReference>
<dbReference type="InterPro" id="IPR013777">
    <property type="entry name" value="A-amylase-like"/>
</dbReference>
<feature type="binding site" evidence="15">
    <location>
        <position position="158"/>
    </location>
    <ligand>
        <name>Ca(2+)</name>
        <dbReference type="ChEBI" id="CHEBI:29108"/>
        <label>2</label>
    </ligand>
</feature>
<comment type="cofactor">
    <cofactor evidence="2">
        <name>Ca(2+)</name>
        <dbReference type="ChEBI" id="CHEBI:29108"/>
    </cofactor>
</comment>
<dbReference type="Pfam" id="PF09260">
    <property type="entry name" value="A_amylase_dom_C"/>
    <property type="match status" value="1"/>
</dbReference>
<reference evidence="19" key="1">
    <citation type="submission" date="2016-03" db="EMBL/GenBank/DDBJ databases">
        <title>Flummulina velutipes amylase family and the analysis expression characteristics of amylase family and the correlation with amylase activity during mutual starch degradation.</title>
        <authorList>
            <person name="Li X."/>
            <person name="Xie B."/>
            <person name="Wen Z."/>
        </authorList>
    </citation>
    <scope>NUCLEOTIDE SEQUENCE</scope>
    <source>
        <strain evidence="19">L11</strain>
    </source>
</reference>
<feature type="binding site" evidence="17">
    <location>
        <position position="29"/>
    </location>
    <ligand>
        <name>substrate</name>
    </ligand>
</feature>
<evidence type="ECO:0000256" key="10">
    <source>
        <dbReference type="ARBA" id="ARBA00023180"/>
    </source>
</evidence>
<dbReference type="PIRSF" id="PIRSF001024">
    <property type="entry name" value="Alph-amyl_fung"/>
    <property type="match status" value="1"/>
</dbReference>
<keyword evidence="10" id="KW-0325">Glycoprotein</keyword>
<evidence type="ECO:0000256" key="15">
    <source>
        <dbReference type="PIRSR" id="PIRSR001024-3"/>
    </source>
</evidence>
<feature type="binding site" evidence="15">
    <location>
        <position position="182"/>
    </location>
    <ligand>
        <name>Ca(2+)</name>
        <dbReference type="ChEBI" id="CHEBI:29108"/>
        <label>2</label>
    </ligand>
</feature>
<dbReference type="InterPro" id="IPR013780">
    <property type="entry name" value="Glyco_hydro_b"/>
</dbReference>
<dbReference type="GO" id="GO:0005509">
    <property type="term" value="F:calcium ion binding"/>
    <property type="evidence" value="ECO:0007669"/>
    <property type="project" value="InterPro"/>
</dbReference>
<keyword evidence="5 15" id="KW-0479">Metal-binding</keyword>
<proteinExistence type="evidence at transcript level"/>
<evidence type="ECO:0000256" key="5">
    <source>
        <dbReference type="ARBA" id="ARBA00022723"/>
    </source>
</evidence>
<comment type="catalytic activity">
    <reaction evidence="1">
        <text>Endohydrolysis of (1-&gt;4)-alpha-D-glucosidic linkages in polysaccharides containing three or more (1-&gt;4)-alpha-linked D-glucose units.</text>
        <dbReference type="EC" id="3.2.1.1"/>
    </reaction>
</comment>
<dbReference type="AlphaFoldDB" id="A0A1B2U6U3"/>
<dbReference type="InterPro" id="IPR015340">
    <property type="entry name" value="A_amylase_C_dom"/>
</dbReference>
<evidence type="ECO:0000313" key="19">
    <source>
        <dbReference type="EMBL" id="AOC97457.1"/>
    </source>
</evidence>
<evidence type="ECO:0000256" key="2">
    <source>
        <dbReference type="ARBA" id="ARBA00001913"/>
    </source>
</evidence>
<feature type="binding site" evidence="15">
    <location>
        <position position="127"/>
    </location>
    <ligand>
        <name>Ca(2+)</name>
        <dbReference type="ChEBI" id="CHEBI:29108"/>
        <label>1</label>
    </ligand>
</feature>
<dbReference type="EMBL" id="KU852594">
    <property type="protein sequence ID" value="AOC97457.1"/>
    <property type="molecule type" value="mRNA"/>
</dbReference>
<feature type="binding site" evidence="17">
    <location>
        <position position="186"/>
    </location>
    <ligand>
        <name>substrate</name>
    </ligand>
</feature>
<evidence type="ECO:0000256" key="12">
    <source>
        <dbReference type="ARBA" id="ARBA00023295"/>
    </source>
</evidence>
<dbReference type="PANTHER" id="PTHR10357:SF215">
    <property type="entry name" value="ALPHA-AMYLASE 1"/>
    <property type="match status" value="1"/>
</dbReference>
<feature type="binding site" evidence="17">
    <location>
        <position position="297"/>
    </location>
    <ligand>
        <name>substrate</name>
    </ligand>
</feature>
<feature type="binding site" evidence="15">
    <location>
        <position position="114"/>
    </location>
    <ligand>
        <name>Ca(2+)</name>
        <dbReference type="ChEBI" id="CHEBI:29108"/>
        <label>1</label>
    </ligand>
</feature>
<comment type="similarity">
    <text evidence="3">Belongs to the glycosyl hydrolase 13 family.</text>
</comment>
<accession>A0A1B2U6U3</accession>